<dbReference type="AlphaFoldDB" id="A0A417XXX9"/>
<keyword evidence="4" id="KW-0238">DNA-binding</keyword>
<dbReference type="SUPFAM" id="SSF52540">
    <property type="entry name" value="P-loop containing nucleoside triphosphate hydrolases"/>
    <property type="match status" value="1"/>
</dbReference>
<dbReference type="GO" id="GO:0006355">
    <property type="term" value="P:regulation of DNA-templated transcription"/>
    <property type="evidence" value="ECO:0007669"/>
    <property type="project" value="InterPro"/>
</dbReference>
<evidence type="ECO:0000256" key="4">
    <source>
        <dbReference type="ARBA" id="ARBA00023125"/>
    </source>
</evidence>
<keyword evidence="3" id="KW-0805">Transcription regulation</keyword>
<dbReference type="Pfam" id="PF25601">
    <property type="entry name" value="AAA_lid_14"/>
    <property type="match status" value="1"/>
</dbReference>
<comment type="caution">
    <text evidence="7">The sequence shown here is derived from an EMBL/GenBank/DDBJ whole genome shotgun (WGS) entry which is preliminary data.</text>
</comment>
<dbReference type="PRINTS" id="PR01590">
    <property type="entry name" value="HTHFIS"/>
</dbReference>
<dbReference type="GO" id="GO:0005524">
    <property type="term" value="F:ATP binding"/>
    <property type="evidence" value="ECO:0007669"/>
    <property type="project" value="UniProtKB-KW"/>
</dbReference>
<dbReference type="Pfam" id="PF02954">
    <property type="entry name" value="HTH_8"/>
    <property type="match status" value="1"/>
</dbReference>
<organism evidence="7 8">
    <name type="scientific">Nocardioides immobilis</name>
    <dbReference type="NCBI Taxonomy" id="2049295"/>
    <lineage>
        <taxon>Bacteria</taxon>
        <taxon>Bacillati</taxon>
        <taxon>Actinomycetota</taxon>
        <taxon>Actinomycetes</taxon>
        <taxon>Propionibacteriales</taxon>
        <taxon>Nocardioidaceae</taxon>
        <taxon>Nocardioides</taxon>
    </lineage>
</organism>
<dbReference type="Gene3D" id="3.40.50.300">
    <property type="entry name" value="P-loop containing nucleotide triphosphate hydrolases"/>
    <property type="match status" value="1"/>
</dbReference>
<dbReference type="InterPro" id="IPR058031">
    <property type="entry name" value="AAA_lid_NorR"/>
</dbReference>
<evidence type="ECO:0000259" key="6">
    <source>
        <dbReference type="PROSITE" id="PS50045"/>
    </source>
</evidence>
<dbReference type="PROSITE" id="PS00675">
    <property type="entry name" value="SIGMA54_INTERACT_1"/>
    <property type="match status" value="1"/>
</dbReference>
<dbReference type="GO" id="GO:0043565">
    <property type="term" value="F:sequence-specific DNA binding"/>
    <property type="evidence" value="ECO:0007669"/>
    <property type="project" value="InterPro"/>
</dbReference>
<dbReference type="PROSITE" id="PS50045">
    <property type="entry name" value="SIGMA54_INTERACT_4"/>
    <property type="match status" value="1"/>
</dbReference>
<dbReference type="RefSeq" id="WP_118927320.1">
    <property type="nucleotide sequence ID" value="NZ_QXGH01000027.1"/>
</dbReference>
<protein>
    <submittedName>
        <fullName evidence="7">Fis family transcriptional regulator</fullName>
    </submittedName>
</protein>
<dbReference type="Gene3D" id="1.10.10.60">
    <property type="entry name" value="Homeodomain-like"/>
    <property type="match status" value="1"/>
</dbReference>
<keyword evidence="2" id="KW-0067">ATP-binding</keyword>
<dbReference type="PANTHER" id="PTHR32071">
    <property type="entry name" value="TRANSCRIPTIONAL REGULATORY PROTEIN"/>
    <property type="match status" value="1"/>
</dbReference>
<feature type="domain" description="Sigma-54 factor interaction" evidence="6">
    <location>
        <begin position="293"/>
        <end position="486"/>
    </location>
</feature>
<keyword evidence="8" id="KW-1185">Reference proteome</keyword>
<dbReference type="Gene3D" id="1.10.8.60">
    <property type="match status" value="1"/>
</dbReference>
<dbReference type="InterPro" id="IPR025662">
    <property type="entry name" value="Sigma_54_int_dom_ATP-bd_1"/>
</dbReference>
<accession>A0A417XXX9</accession>
<dbReference type="InterPro" id="IPR027417">
    <property type="entry name" value="P-loop_NTPase"/>
</dbReference>
<evidence type="ECO:0000256" key="3">
    <source>
        <dbReference type="ARBA" id="ARBA00023015"/>
    </source>
</evidence>
<gene>
    <name evidence="7" type="ORF">D0Z08_21485</name>
</gene>
<evidence type="ECO:0000256" key="5">
    <source>
        <dbReference type="ARBA" id="ARBA00023163"/>
    </source>
</evidence>
<dbReference type="Pfam" id="PF01590">
    <property type="entry name" value="GAF"/>
    <property type="match status" value="1"/>
</dbReference>
<dbReference type="InterPro" id="IPR003018">
    <property type="entry name" value="GAF"/>
</dbReference>
<dbReference type="Gene3D" id="3.30.450.40">
    <property type="match status" value="1"/>
</dbReference>
<dbReference type="InterPro" id="IPR002078">
    <property type="entry name" value="Sigma_54_int"/>
</dbReference>
<dbReference type="SUPFAM" id="SSF46689">
    <property type="entry name" value="Homeodomain-like"/>
    <property type="match status" value="1"/>
</dbReference>
<proteinExistence type="predicted"/>
<evidence type="ECO:0000313" key="7">
    <source>
        <dbReference type="EMBL" id="RHW25017.1"/>
    </source>
</evidence>
<dbReference type="InterPro" id="IPR029016">
    <property type="entry name" value="GAF-like_dom_sf"/>
</dbReference>
<evidence type="ECO:0000256" key="1">
    <source>
        <dbReference type="ARBA" id="ARBA00022741"/>
    </source>
</evidence>
<name>A0A417XXX9_9ACTN</name>
<keyword evidence="5" id="KW-0804">Transcription</keyword>
<dbReference type="OrthoDB" id="5496274at2"/>
<evidence type="ECO:0000313" key="8">
    <source>
        <dbReference type="Proteomes" id="UP000283644"/>
    </source>
</evidence>
<dbReference type="InterPro" id="IPR002197">
    <property type="entry name" value="HTH_Fis"/>
</dbReference>
<reference evidence="7 8" key="1">
    <citation type="submission" date="2018-09" db="EMBL/GenBank/DDBJ databases">
        <title>Genome sequencing of Nocardioides immobilis CCTCC AB 2017083 for comparison to Nocardioides silvaticus.</title>
        <authorList>
            <person name="Li C."/>
            <person name="Wang G."/>
        </authorList>
    </citation>
    <scope>NUCLEOTIDE SEQUENCE [LARGE SCALE GENOMIC DNA]</scope>
    <source>
        <strain evidence="7 8">CCTCC AB 2017083</strain>
    </source>
</reference>
<dbReference type="EMBL" id="QXGH01000027">
    <property type="protein sequence ID" value="RHW25017.1"/>
    <property type="molecule type" value="Genomic_DNA"/>
</dbReference>
<keyword evidence="1" id="KW-0547">Nucleotide-binding</keyword>
<dbReference type="InterPro" id="IPR009057">
    <property type="entry name" value="Homeodomain-like_sf"/>
</dbReference>
<sequence>METRSYIHVSWQRSKESLVDIDHPDPTFVDAIDRDSLLLRAARPVLSSLAAELANEPVCLILTDSHGVVLLRSGGDNALIGALDAVRLAPGFRYSESDVGTNGIGTALEIGGPILINGHEHYTGNLRRFSCAGALVTHPVSGALLGVIDITTKAENTNPLLLSFAKLAARRIQERILEEANELDAALLGGYYSACRHSGGPVIAVGKEVFMMNSIAQQHFDAGDQAALLDQTRETIGRIDPCTLLADLPSGVVARLTYQPTFVGEALAGGIIRVKPQGAPRTSETHGPALPGLAGTSAAWRRISHEVSTAVSRTEWVLLQGEEGAGKLALIVAAHDSVARDHRLAIADASADDLVEQVTADLEGGADIVIRHAHLLSNEQLDDLVELFQRVQDSSVARDPWVALTTYPDDGNPEVGAHLLHFFPRTVSVPPLRHHVEDLPALVRSLLNRAGATDLVLSKPALNQLMRLPWPGNVSHLRQTLHAICRTRRSGIVDMADLPAECRATSRRSLTRLETLERDAIIEALKVHGGDKAAASESLGMSRATIYRRIREYGIVN</sequence>
<evidence type="ECO:0000256" key="2">
    <source>
        <dbReference type="ARBA" id="ARBA00022840"/>
    </source>
</evidence>
<dbReference type="Proteomes" id="UP000283644">
    <property type="component" value="Unassembled WGS sequence"/>
</dbReference>